<dbReference type="KEGG" id="ncc:104955155"/>
<dbReference type="GeneID" id="104955155"/>
<keyword evidence="7" id="KW-0175">Coiled coil</keyword>
<evidence type="ECO:0000256" key="6">
    <source>
        <dbReference type="ARBA" id="ARBA00023180"/>
    </source>
</evidence>
<evidence type="ECO:0000256" key="5">
    <source>
        <dbReference type="ARBA" id="ARBA00023136"/>
    </source>
</evidence>
<accession>A0A6I9P0Y2</accession>
<dbReference type="GO" id="GO:0005929">
    <property type="term" value="C:cilium"/>
    <property type="evidence" value="ECO:0007669"/>
    <property type="project" value="TreeGrafter"/>
</dbReference>
<sequence>MGLHESVSPWRWQGSGGAFRAAVGVLLLGLSLAQSVPPHAACPAAAAPQSVPQPQYQDTEKDVMGFLSGFVHSFLQTVQPNALPEDLIMNIVQDPDQLLQSIEGNLREFLVYDVGFLVCTAIGVLYIVLMPIVGFLLACCRCCGNCGGKMYQKQTSSTNCHRRSLYWTAFGTTAIILAGNVCMFMSNSDIKVSVDQSQVELNKSINNIHSYLTSVPQQIEKVVNESYRTVEEVSINLDAIGPQLGKEIKAQFRGTLDPGLSSVRLLDQETVNTSLALSQLNSSLTQLQSSMERLQDNFNAIKDRMLQTISNASCVHCINLKPELEKLTLDTSITIPSLSEFESAMDEVNKTNLPSKIKEMEDYFDSIPRWVTNETKGIVQSSKQLLGNIKTQISQVTNDIPLSSLTGLMGSLDQVQSQMFKYTPQIERVEEIRWAVSVSLCCAVLLVVVCYLLGLVLAPLGLSPKDDPTERSCTADCGGTFLMMGAGFSFLFSWLFMIVVTLLFLLGGNLYTLICRPWNNGQLLELLATPGIIPGFDLRQSLGLKTNITIPDIYRDCKQNQPLWTTLHLYELINLDDLLNVSKYTAQIQQEFESTVITLPSVTLLSPELQKQLSSFSNKASNLDSTAVTEKMNNVSSINLNTTADRLGFLAASQSNNGIRKELINEARDLKQIQADIETIIIPQLENLNSTIKSFRSIADQINGTVGEVLSNVGTAQDFLNTNTTQIVRTESRKFLDCQLGYFTVYADWANLTITQQVGRCGPVAGAVDSVDNILCSHLVDSLNAFWFSLGWCMIFFIPGIIFSMKLAKYYRRMKYSDAFDDHLIMNPIPRAQMKFT</sequence>
<dbReference type="CTD" id="150696"/>
<evidence type="ECO:0000256" key="4">
    <source>
        <dbReference type="ARBA" id="ARBA00022989"/>
    </source>
</evidence>
<protein>
    <submittedName>
        <fullName evidence="11">Prominin-2</fullName>
    </submittedName>
</protein>
<feature type="chain" id="PRO_5026745135" evidence="9">
    <location>
        <begin position="34"/>
        <end position="837"/>
    </location>
</feature>
<keyword evidence="9" id="KW-0732">Signal</keyword>
<dbReference type="AlphaFoldDB" id="A0A6I9P0Y2"/>
<keyword evidence="4 8" id="KW-1133">Transmembrane helix</keyword>
<reference evidence="11" key="1">
    <citation type="submission" date="2025-08" db="UniProtKB">
        <authorList>
            <consortium name="RefSeq"/>
        </authorList>
    </citation>
    <scope>IDENTIFICATION</scope>
    <source>
        <tissue evidence="11">Muscle</tissue>
    </source>
</reference>
<dbReference type="GO" id="GO:0009986">
    <property type="term" value="C:cell surface"/>
    <property type="evidence" value="ECO:0007669"/>
    <property type="project" value="TreeGrafter"/>
</dbReference>
<dbReference type="PANTHER" id="PTHR22730">
    <property type="entry name" value="PROMININ PROM PROTEIN"/>
    <property type="match status" value="1"/>
</dbReference>
<dbReference type="GO" id="GO:0071914">
    <property type="term" value="C:prominosome"/>
    <property type="evidence" value="ECO:0007669"/>
    <property type="project" value="TreeGrafter"/>
</dbReference>
<dbReference type="PANTHER" id="PTHR22730:SF4">
    <property type="entry name" value="PROMININ-1-A-LIKE"/>
    <property type="match status" value="1"/>
</dbReference>
<keyword evidence="10" id="KW-1185">Reference proteome</keyword>
<keyword evidence="3 8" id="KW-0812">Transmembrane</keyword>
<comment type="similarity">
    <text evidence="2">Belongs to the prominin family.</text>
</comment>
<feature type="transmembrane region" description="Helical" evidence="8">
    <location>
        <begin position="481"/>
        <end position="506"/>
    </location>
</feature>
<feature type="transmembrane region" description="Helical" evidence="8">
    <location>
        <begin position="114"/>
        <end position="144"/>
    </location>
</feature>
<dbReference type="GO" id="GO:0015485">
    <property type="term" value="F:cholesterol binding"/>
    <property type="evidence" value="ECO:0007669"/>
    <property type="project" value="TreeGrafter"/>
</dbReference>
<gene>
    <name evidence="11" type="primary">prom2</name>
</gene>
<dbReference type="Pfam" id="PF05478">
    <property type="entry name" value="Prominin"/>
    <property type="match status" value="1"/>
</dbReference>
<keyword evidence="6" id="KW-0325">Glycoprotein</keyword>
<dbReference type="Proteomes" id="UP000504611">
    <property type="component" value="Unplaced"/>
</dbReference>
<evidence type="ECO:0000313" key="11">
    <source>
        <dbReference type="RefSeq" id="XP_010780693.1"/>
    </source>
</evidence>
<feature type="coiled-coil region" evidence="7">
    <location>
        <begin position="277"/>
        <end position="304"/>
    </location>
</feature>
<evidence type="ECO:0000256" key="8">
    <source>
        <dbReference type="SAM" id="Phobius"/>
    </source>
</evidence>
<proteinExistence type="inferred from homology"/>
<dbReference type="InterPro" id="IPR008795">
    <property type="entry name" value="Prominin"/>
</dbReference>
<evidence type="ECO:0000256" key="3">
    <source>
        <dbReference type="ARBA" id="ARBA00022692"/>
    </source>
</evidence>
<evidence type="ECO:0000256" key="1">
    <source>
        <dbReference type="ARBA" id="ARBA00004475"/>
    </source>
</evidence>
<feature type="transmembrane region" description="Helical" evidence="8">
    <location>
        <begin position="785"/>
        <end position="805"/>
    </location>
</feature>
<evidence type="ECO:0000313" key="10">
    <source>
        <dbReference type="Proteomes" id="UP000504611"/>
    </source>
</evidence>
<dbReference type="GO" id="GO:0016324">
    <property type="term" value="C:apical plasma membrane"/>
    <property type="evidence" value="ECO:0007669"/>
    <property type="project" value="TreeGrafter"/>
</dbReference>
<name>A0A6I9P0Y2_9TELE</name>
<evidence type="ECO:0000256" key="9">
    <source>
        <dbReference type="SAM" id="SignalP"/>
    </source>
</evidence>
<feature type="signal peptide" evidence="9">
    <location>
        <begin position="1"/>
        <end position="33"/>
    </location>
</feature>
<keyword evidence="5 8" id="KW-0472">Membrane</keyword>
<dbReference type="GO" id="GO:0031528">
    <property type="term" value="C:microvillus membrane"/>
    <property type="evidence" value="ECO:0007669"/>
    <property type="project" value="UniProtKB-SubCell"/>
</dbReference>
<comment type="subcellular location">
    <subcellularLocation>
        <location evidence="1">Cell projection</location>
        <location evidence="1">Microvillus membrane</location>
        <topology evidence="1">Multi-pass membrane protein</topology>
    </subcellularLocation>
</comment>
<organism evidence="10 11">
    <name type="scientific">Notothenia coriiceps</name>
    <name type="common">black rockcod</name>
    <dbReference type="NCBI Taxonomy" id="8208"/>
    <lineage>
        <taxon>Eukaryota</taxon>
        <taxon>Metazoa</taxon>
        <taxon>Chordata</taxon>
        <taxon>Craniata</taxon>
        <taxon>Vertebrata</taxon>
        <taxon>Euteleostomi</taxon>
        <taxon>Actinopterygii</taxon>
        <taxon>Neopterygii</taxon>
        <taxon>Teleostei</taxon>
        <taxon>Neoteleostei</taxon>
        <taxon>Acanthomorphata</taxon>
        <taxon>Eupercaria</taxon>
        <taxon>Perciformes</taxon>
        <taxon>Notothenioidei</taxon>
        <taxon>Nototheniidae</taxon>
        <taxon>Notothenia</taxon>
    </lineage>
</organism>
<dbReference type="OrthoDB" id="6229420at2759"/>
<evidence type="ECO:0000256" key="7">
    <source>
        <dbReference type="SAM" id="Coils"/>
    </source>
</evidence>
<dbReference type="RefSeq" id="XP_010780693.1">
    <property type="nucleotide sequence ID" value="XM_010782391.1"/>
</dbReference>
<feature type="transmembrane region" description="Helical" evidence="8">
    <location>
        <begin position="434"/>
        <end position="460"/>
    </location>
</feature>
<evidence type="ECO:0000256" key="2">
    <source>
        <dbReference type="ARBA" id="ARBA00006058"/>
    </source>
</evidence>